<dbReference type="RefSeq" id="WP_014798150.1">
    <property type="nucleotide sequence ID" value="NC_018018.1"/>
</dbReference>
<dbReference type="AlphaFoldDB" id="I4ALB1"/>
<accession>I4ALB1</accession>
<name>I4ALB1_BERLS</name>
<gene>
    <name evidence="1" type="ordered locus">Fleli_2335</name>
    <name evidence="2" type="ordered locus">Fleli_2374</name>
</gene>
<reference evidence="3" key="1">
    <citation type="submission" date="2012-06" db="EMBL/GenBank/DDBJ databases">
        <title>The complete genome of Flexibacter litoralis DSM 6794.</title>
        <authorList>
            <person name="Lucas S."/>
            <person name="Copeland A."/>
            <person name="Lapidus A."/>
            <person name="Glavina del Rio T."/>
            <person name="Dalin E."/>
            <person name="Tice H."/>
            <person name="Bruce D."/>
            <person name="Goodwin L."/>
            <person name="Pitluck S."/>
            <person name="Peters L."/>
            <person name="Ovchinnikova G."/>
            <person name="Lu M."/>
            <person name="Kyrpides N."/>
            <person name="Mavromatis K."/>
            <person name="Ivanova N."/>
            <person name="Brettin T."/>
            <person name="Detter J.C."/>
            <person name="Han C."/>
            <person name="Larimer F."/>
            <person name="Land M."/>
            <person name="Hauser L."/>
            <person name="Markowitz V."/>
            <person name="Cheng J.-F."/>
            <person name="Hugenholtz P."/>
            <person name="Woyke T."/>
            <person name="Wu D."/>
            <person name="Spring S."/>
            <person name="Lang E."/>
            <person name="Kopitz M."/>
            <person name="Brambilla E."/>
            <person name="Klenk H.-P."/>
            <person name="Eisen J.A."/>
        </authorList>
    </citation>
    <scope>NUCLEOTIDE SEQUENCE [LARGE SCALE GENOMIC DNA]</scope>
    <source>
        <strain evidence="3">ATCC 23117 / DSM 6794 / NBRC 15988 / NCIMB 1366 / Sio-4</strain>
    </source>
</reference>
<proteinExistence type="predicted"/>
<dbReference type="EMBL" id="CP003345">
    <property type="protein sequence ID" value="AFM04708.1"/>
    <property type="molecule type" value="Genomic_DNA"/>
</dbReference>
<dbReference type="OrthoDB" id="1492980at2"/>
<dbReference type="Proteomes" id="UP000006054">
    <property type="component" value="Chromosome"/>
</dbReference>
<evidence type="ECO:0000313" key="2">
    <source>
        <dbReference type="EMBL" id="AFM04746.1"/>
    </source>
</evidence>
<organism evidence="2 3">
    <name type="scientific">Bernardetia litoralis (strain ATCC 23117 / DSM 6794 / NBRC 15988 / NCIMB 1366 / Fx l1 / Sio-4)</name>
    <name type="common">Flexibacter litoralis</name>
    <dbReference type="NCBI Taxonomy" id="880071"/>
    <lineage>
        <taxon>Bacteria</taxon>
        <taxon>Pseudomonadati</taxon>
        <taxon>Bacteroidota</taxon>
        <taxon>Cytophagia</taxon>
        <taxon>Cytophagales</taxon>
        <taxon>Bernardetiaceae</taxon>
        <taxon>Bernardetia</taxon>
    </lineage>
</organism>
<dbReference type="KEGG" id="fli:Fleli_2335"/>
<evidence type="ECO:0000313" key="3">
    <source>
        <dbReference type="Proteomes" id="UP000006054"/>
    </source>
</evidence>
<reference evidence="2" key="2">
    <citation type="submission" date="2012-06" db="EMBL/GenBank/DDBJ databases">
        <title>The complete genome of Flexibacter litoralis DSM 6794.</title>
        <authorList>
            <consortium name="US DOE Joint Genome Institute (JGI-PGF)"/>
            <person name="Lucas S."/>
            <person name="Copeland A."/>
            <person name="Lapidus A."/>
            <person name="Glavina del Rio T."/>
            <person name="Dalin E."/>
            <person name="Tice H."/>
            <person name="Bruce D."/>
            <person name="Goodwin L."/>
            <person name="Pitluck S."/>
            <person name="Peters L."/>
            <person name="Ovchinnikova G."/>
            <person name="Lu M."/>
            <person name="Kyrpides N."/>
            <person name="Mavromatis K."/>
            <person name="Ivanova N."/>
            <person name="Brettin T."/>
            <person name="Detter J.C."/>
            <person name="Han C."/>
            <person name="Larimer F."/>
            <person name="Land M."/>
            <person name="Hauser L."/>
            <person name="Markowitz V."/>
            <person name="Cheng J.-F."/>
            <person name="Hugenholtz P."/>
            <person name="Woyke T."/>
            <person name="Wu D."/>
            <person name="Spring S."/>
            <person name="Lang E."/>
            <person name="Kopitz M."/>
            <person name="Brambilla E."/>
            <person name="Klenk H.-P."/>
            <person name="Eisen J.A."/>
        </authorList>
    </citation>
    <scope>NUCLEOTIDE SEQUENCE</scope>
    <source>
        <strain evidence="2">DSM 6794</strain>
    </source>
</reference>
<keyword evidence="3" id="KW-1185">Reference proteome</keyword>
<dbReference type="EMBL" id="CP003345">
    <property type="protein sequence ID" value="AFM04746.1"/>
    <property type="molecule type" value="Genomic_DNA"/>
</dbReference>
<evidence type="ECO:0008006" key="4">
    <source>
        <dbReference type="Google" id="ProtNLM"/>
    </source>
</evidence>
<evidence type="ECO:0000313" key="1">
    <source>
        <dbReference type="EMBL" id="AFM04708.1"/>
    </source>
</evidence>
<dbReference type="HOGENOM" id="CLU_1584041_0_0_10"/>
<dbReference type="KEGG" id="fli:Fleli_2374"/>
<protein>
    <recommendedName>
        <fullName evidence="4">PsbP C-terminal domain-containing protein</fullName>
    </recommendedName>
</protein>
<sequence length="168" mass="19324" precursor="true">MRKLKIVILVFLLAIMHTTITFGQLELEDLKIDITITNFQYATNFQGTNVYTKNGLSDINTTNPSAFSITLAENVSYEDAKSQLEQLFLISKMNGYKMTDVIQQDTLVNGNKIFQISYTETDESIKYKNYVFNAFIIKDKTLIFFVSGDLDNGIYIEKFKQTFYALKI</sequence>